<dbReference type="PANTHER" id="PTHR47642">
    <property type="entry name" value="ATP-DEPENDENT DNA HELICASE"/>
    <property type="match status" value="1"/>
</dbReference>
<sequence length="369" mass="41481">MHFFSDLGLQNINRDYDWVGDSQKQYHNLKNIDNFINEACSNVVNLKSKDFEIINCKTLNEKQRIVIKRIESHYNMIISGQQVESLQILVMDIAGTGKLYLIKAIRMLAPTGVAAFNINGSIIHSVLSIPAFPDCHNIPFGSHSIIFIGNFRQLPPVCNLLMYAKNFCPSDPISKDECIVYNRIQEIYKLDIEELMTQLLECLPRSKQKTFSNATCLLTKWSDIDEVNYYKLHLLNHPVIKIHAVHNNNKAKKADSDKAKGLDAKILLAKRAQVMLNTNLLTADSLVNSTIGTIEDIIFKNIYTSIFFLSAVLVAFNKYNGPTISTFEGIHIVPIVTAITVYNFQGLILPKAIIDIGNNKFAAGLSFVA</sequence>
<name>A0A9N9I661_9GLOM</name>
<dbReference type="OrthoDB" id="2287865at2759"/>
<accession>A0A9N9I661</accession>
<dbReference type="Proteomes" id="UP000789759">
    <property type="component" value="Unassembled WGS sequence"/>
</dbReference>
<evidence type="ECO:0000313" key="2">
    <source>
        <dbReference type="Proteomes" id="UP000789759"/>
    </source>
</evidence>
<feature type="non-terminal residue" evidence="1">
    <location>
        <position position="1"/>
    </location>
</feature>
<proteinExistence type="predicted"/>
<gene>
    <name evidence="1" type="ORF">CPELLU_LOCUS12942</name>
</gene>
<comment type="caution">
    <text evidence="1">The sequence shown here is derived from an EMBL/GenBank/DDBJ whole genome shotgun (WGS) entry which is preliminary data.</text>
</comment>
<reference evidence="1" key="1">
    <citation type="submission" date="2021-06" db="EMBL/GenBank/DDBJ databases">
        <authorList>
            <person name="Kallberg Y."/>
            <person name="Tangrot J."/>
            <person name="Rosling A."/>
        </authorList>
    </citation>
    <scope>NUCLEOTIDE SEQUENCE</scope>
    <source>
        <strain evidence="1">FL966</strain>
    </source>
</reference>
<dbReference type="EMBL" id="CAJVQA010013082">
    <property type="protein sequence ID" value="CAG8721765.1"/>
    <property type="molecule type" value="Genomic_DNA"/>
</dbReference>
<dbReference type="SUPFAM" id="SSF52540">
    <property type="entry name" value="P-loop containing nucleoside triphosphate hydrolases"/>
    <property type="match status" value="1"/>
</dbReference>
<dbReference type="InterPro" id="IPR051055">
    <property type="entry name" value="PIF1_helicase"/>
</dbReference>
<organism evidence="1 2">
    <name type="scientific">Cetraspora pellucida</name>
    <dbReference type="NCBI Taxonomy" id="1433469"/>
    <lineage>
        <taxon>Eukaryota</taxon>
        <taxon>Fungi</taxon>
        <taxon>Fungi incertae sedis</taxon>
        <taxon>Mucoromycota</taxon>
        <taxon>Glomeromycotina</taxon>
        <taxon>Glomeromycetes</taxon>
        <taxon>Diversisporales</taxon>
        <taxon>Gigasporaceae</taxon>
        <taxon>Cetraspora</taxon>
    </lineage>
</organism>
<protein>
    <submittedName>
        <fullName evidence="1">4891_t:CDS:1</fullName>
    </submittedName>
</protein>
<evidence type="ECO:0000313" key="1">
    <source>
        <dbReference type="EMBL" id="CAG8721765.1"/>
    </source>
</evidence>
<dbReference type="AlphaFoldDB" id="A0A9N9I661"/>
<dbReference type="InterPro" id="IPR027417">
    <property type="entry name" value="P-loop_NTPase"/>
</dbReference>
<keyword evidence="2" id="KW-1185">Reference proteome</keyword>